<sequence length="357" mass="40382">MSPVQMTDAAPTSTEPPTKKDVPYTPNSVATSLQCFEMPRAGIAITEEAFPVFPSGFWKTDREIRLYPGDSSCGMLAVPITASPGIWRWVGGTHNSKIPFPFSLCWILGWDMAERRGFPLDEIDRLVRDLVERRWARLWPPQQGIHESVLNALQRRYLSDAAFYVQQAIENNSLKLFIVDVVLRFYNTWTISWKPLWAVRSQIDSDLAVIVSWLHNAYTSAKWVDPEVSWNMMVACSWANWHALMLPLRARLEAIRDRLDEHAVGNALLGVPDEEESSDSEGGPGTATDEADEDSDDEDDGSMDEDDDQDETTSELAAYDNRSLEGMPGYGVLPSMTEETRREIIEYARRVNNLSYP</sequence>
<dbReference type="RefSeq" id="XP_001839703.2">
    <property type="nucleotide sequence ID" value="XM_001839651.2"/>
</dbReference>
<evidence type="ECO:0000256" key="1">
    <source>
        <dbReference type="SAM" id="MobiDB-lite"/>
    </source>
</evidence>
<gene>
    <name evidence="2" type="ORF">CC1G_09558</name>
</gene>
<dbReference type="STRING" id="240176.A8P958"/>
<feature type="region of interest" description="Disordered" evidence="1">
    <location>
        <begin position="266"/>
        <end position="337"/>
    </location>
</feature>
<dbReference type="KEGG" id="cci:CC1G_09558"/>
<dbReference type="VEuPathDB" id="FungiDB:CC1G_09558"/>
<proteinExistence type="predicted"/>
<dbReference type="Proteomes" id="UP000001861">
    <property type="component" value="Unassembled WGS sequence"/>
</dbReference>
<feature type="region of interest" description="Disordered" evidence="1">
    <location>
        <begin position="1"/>
        <end position="25"/>
    </location>
</feature>
<dbReference type="OMA" id="ANWHALM"/>
<dbReference type="HOGENOM" id="CLU_776151_0_0_1"/>
<evidence type="ECO:0000313" key="2">
    <source>
        <dbReference type="EMBL" id="EAU82099.2"/>
    </source>
</evidence>
<dbReference type="InParanoid" id="A8P958"/>
<dbReference type="EMBL" id="AACS02000011">
    <property type="protein sequence ID" value="EAU82099.2"/>
    <property type="molecule type" value="Genomic_DNA"/>
</dbReference>
<evidence type="ECO:0000313" key="3">
    <source>
        <dbReference type="Proteomes" id="UP000001861"/>
    </source>
</evidence>
<protein>
    <submittedName>
        <fullName evidence="2">Uncharacterized protein</fullName>
    </submittedName>
</protein>
<feature type="compositionally biased region" description="Acidic residues" evidence="1">
    <location>
        <begin position="289"/>
        <end position="313"/>
    </location>
</feature>
<reference evidence="2 3" key="1">
    <citation type="journal article" date="2010" name="Proc. Natl. Acad. Sci. U.S.A.">
        <title>Insights into evolution of multicellular fungi from the assembled chromosomes of the mushroom Coprinopsis cinerea (Coprinus cinereus).</title>
        <authorList>
            <person name="Stajich J.E."/>
            <person name="Wilke S.K."/>
            <person name="Ahren D."/>
            <person name="Au C.H."/>
            <person name="Birren B.W."/>
            <person name="Borodovsky M."/>
            <person name="Burns C."/>
            <person name="Canback B."/>
            <person name="Casselton L.A."/>
            <person name="Cheng C.K."/>
            <person name="Deng J."/>
            <person name="Dietrich F.S."/>
            <person name="Fargo D.C."/>
            <person name="Farman M.L."/>
            <person name="Gathman A.C."/>
            <person name="Goldberg J."/>
            <person name="Guigo R."/>
            <person name="Hoegger P.J."/>
            <person name="Hooker J.B."/>
            <person name="Huggins A."/>
            <person name="James T.Y."/>
            <person name="Kamada T."/>
            <person name="Kilaru S."/>
            <person name="Kodira C."/>
            <person name="Kues U."/>
            <person name="Kupfer D."/>
            <person name="Kwan H.S."/>
            <person name="Lomsadze A."/>
            <person name="Li W."/>
            <person name="Lilly W.W."/>
            <person name="Ma L.J."/>
            <person name="Mackey A.J."/>
            <person name="Manning G."/>
            <person name="Martin F."/>
            <person name="Muraguchi H."/>
            <person name="Natvig D.O."/>
            <person name="Palmerini H."/>
            <person name="Ramesh M.A."/>
            <person name="Rehmeyer C.J."/>
            <person name="Roe B.A."/>
            <person name="Shenoy N."/>
            <person name="Stanke M."/>
            <person name="Ter-Hovhannisyan V."/>
            <person name="Tunlid A."/>
            <person name="Velagapudi R."/>
            <person name="Vision T.J."/>
            <person name="Zeng Q."/>
            <person name="Zolan M.E."/>
            <person name="Pukkila P.J."/>
        </authorList>
    </citation>
    <scope>NUCLEOTIDE SEQUENCE [LARGE SCALE GENOMIC DNA]</scope>
    <source>
        <strain evidence="3">Okayama-7 / 130 / ATCC MYA-4618 / FGSC 9003</strain>
    </source>
</reference>
<dbReference type="AlphaFoldDB" id="A8P958"/>
<organism evidence="2 3">
    <name type="scientific">Coprinopsis cinerea (strain Okayama-7 / 130 / ATCC MYA-4618 / FGSC 9003)</name>
    <name type="common">Inky cap fungus</name>
    <name type="synonym">Hormographiella aspergillata</name>
    <dbReference type="NCBI Taxonomy" id="240176"/>
    <lineage>
        <taxon>Eukaryota</taxon>
        <taxon>Fungi</taxon>
        <taxon>Dikarya</taxon>
        <taxon>Basidiomycota</taxon>
        <taxon>Agaricomycotina</taxon>
        <taxon>Agaricomycetes</taxon>
        <taxon>Agaricomycetidae</taxon>
        <taxon>Agaricales</taxon>
        <taxon>Agaricineae</taxon>
        <taxon>Psathyrellaceae</taxon>
        <taxon>Coprinopsis</taxon>
    </lineage>
</organism>
<keyword evidence="3" id="KW-1185">Reference proteome</keyword>
<name>A8P958_COPC7</name>
<comment type="caution">
    <text evidence="2">The sequence shown here is derived from an EMBL/GenBank/DDBJ whole genome shotgun (WGS) entry which is preliminary data.</text>
</comment>
<accession>A8P958</accession>
<dbReference type="GeneID" id="6016320"/>